<dbReference type="PANTHER" id="PTHR33375">
    <property type="entry name" value="CHROMOSOME-PARTITIONING PROTEIN PARB-RELATED"/>
    <property type="match status" value="1"/>
</dbReference>
<dbReference type="Pfam" id="PF02195">
    <property type="entry name" value="ParB_N"/>
    <property type="match status" value="1"/>
</dbReference>
<dbReference type="Pfam" id="PF23552">
    <property type="entry name" value="ParB_C"/>
    <property type="match status" value="1"/>
</dbReference>
<evidence type="ECO:0000313" key="8">
    <source>
        <dbReference type="Proteomes" id="UP000216101"/>
    </source>
</evidence>
<dbReference type="STRING" id="1209072.GCA_000766945_01972"/>
<dbReference type="GO" id="GO:0045881">
    <property type="term" value="P:positive regulation of sporulation resulting in formation of a cellular spore"/>
    <property type="evidence" value="ECO:0007669"/>
    <property type="project" value="TreeGrafter"/>
</dbReference>
<dbReference type="GO" id="GO:0005694">
    <property type="term" value="C:chromosome"/>
    <property type="evidence" value="ECO:0007669"/>
    <property type="project" value="TreeGrafter"/>
</dbReference>
<dbReference type="InterPro" id="IPR050336">
    <property type="entry name" value="Chromosome_partition/occlusion"/>
</dbReference>
<dbReference type="Gene3D" id="3.90.1530.30">
    <property type="match status" value="1"/>
</dbReference>
<name>A0A266QCC9_9GAMM</name>
<dbReference type="GO" id="GO:0003677">
    <property type="term" value="F:DNA binding"/>
    <property type="evidence" value="ECO:0007669"/>
    <property type="project" value="UniProtKB-KW"/>
</dbReference>
<dbReference type="InterPro" id="IPR036086">
    <property type="entry name" value="ParB/Sulfiredoxin_sf"/>
</dbReference>
<evidence type="ECO:0000256" key="4">
    <source>
        <dbReference type="ARBA" id="ARBA00023125"/>
    </source>
</evidence>
<evidence type="ECO:0000256" key="3">
    <source>
        <dbReference type="ARBA" id="ARBA00022829"/>
    </source>
</evidence>
<evidence type="ECO:0000313" key="7">
    <source>
        <dbReference type="EMBL" id="OZY87527.1"/>
    </source>
</evidence>
<dbReference type="eggNOG" id="COG1475">
    <property type="taxonomic scope" value="Bacteria"/>
</dbReference>
<dbReference type="SMART" id="SM00470">
    <property type="entry name" value="ParB"/>
    <property type="match status" value="1"/>
</dbReference>
<accession>A0A266QCC9</accession>
<comment type="caution">
    <text evidence="7">The sequence shown here is derived from an EMBL/GenBank/DDBJ whole genome shotgun (WGS) entry which is preliminary data.</text>
</comment>
<evidence type="ECO:0000256" key="5">
    <source>
        <dbReference type="ARBA" id="ARBA00025472"/>
    </source>
</evidence>
<dbReference type="InterPro" id="IPR003115">
    <property type="entry name" value="ParB_N"/>
</dbReference>
<protein>
    <recommendedName>
        <fullName evidence="2">Probable chromosome-partitioning protein ParB</fullName>
    </recommendedName>
</protein>
<dbReference type="Gene3D" id="1.10.10.2830">
    <property type="match status" value="1"/>
</dbReference>
<dbReference type="RefSeq" id="WP_094984920.1">
    <property type="nucleotide sequence ID" value="NZ_NHNI01000001.1"/>
</dbReference>
<evidence type="ECO:0000259" key="6">
    <source>
        <dbReference type="SMART" id="SM00470"/>
    </source>
</evidence>
<dbReference type="PANTHER" id="PTHR33375:SF1">
    <property type="entry name" value="CHROMOSOME-PARTITIONING PROTEIN PARB-RELATED"/>
    <property type="match status" value="1"/>
</dbReference>
<evidence type="ECO:0000256" key="1">
    <source>
        <dbReference type="ARBA" id="ARBA00006295"/>
    </source>
</evidence>
<gene>
    <name evidence="7" type="ORF">CBP51_11300</name>
</gene>
<dbReference type="EMBL" id="NHNI01000001">
    <property type="protein sequence ID" value="OZY87527.1"/>
    <property type="molecule type" value="Genomic_DNA"/>
</dbReference>
<dbReference type="InterPro" id="IPR057240">
    <property type="entry name" value="ParB_dimer_C"/>
</dbReference>
<keyword evidence="3" id="KW-0159">Chromosome partition</keyword>
<proteinExistence type="inferred from homology"/>
<dbReference type="InterPro" id="IPR041468">
    <property type="entry name" value="HTH_ParB/Spo0J"/>
</dbReference>
<comment type="similarity">
    <text evidence="1">Belongs to the ParB family.</text>
</comment>
<dbReference type="SUPFAM" id="SSF110849">
    <property type="entry name" value="ParB/Sulfiredoxin"/>
    <property type="match status" value="1"/>
</dbReference>
<feature type="domain" description="ParB-like N-terminal" evidence="6">
    <location>
        <begin position="48"/>
        <end position="138"/>
    </location>
</feature>
<comment type="function">
    <text evidence="5">Involved in chromosome partition. Localize to both poles of the predivisional cell following completion of DNA replication. Binds to the DNA origin of replication.</text>
</comment>
<dbReference type="InterPro" id="IPR004437">
    <property type="entry name" value="ParB/RepB/Spo0J"/>
</dbReference>
<keyword evidence="4" id="KW-0238">DNA-binding</keyword>
<organism evidence="7 8">
    <name type="scientific">Cellvibrio mixtus</name>
    <dbReference type="NCBI Taxonomy" id="39650"/>
    <lineage>
        <taxon>Bacteria</taxon>
        <taxon>Pseudomonadati</taxon>
        <taxon>Pseudomonadota</taxon>
        <taxon>Gammaproteobacteria</taxon>
        <taxon>Cellvibrionales</taxon>
        <taxon>Cellvibrionaceae</taxon>
        <taxon>Cellvibrio</taxon>
    </lineage>
</organism>
<dbReference type="NCBIfam" id="TIGR00180">
    <property type="entry name" value="parB_part"/>
    <property type="match status" value="1"/>
</dbReference>
<reference evidence="8" key="1">
    <citation type="submission" date="2017-05" db="EMBL/GenBank/DDBJ databases">
        <authorList>
            <person name="Barney B.M."/>
        </authorList>
    </citation>
    <scope>NUCLEOTIDE SEQUENCE [LARGE SCALE GENOMIC DNA]</scope>
    <source>
        <strain evidence="8">PSBB022</strain>
    </source>
</reference>
<dbReference type="FunFam" id="1.10.10.2830:FF:000001">
    <property type="entry name" value="Chromosome partitioning protein ParB"/>
    <property type="match status" value="1"/>
</dbReference>
<dbReference type="FunFam" id="3.90.1530.30:FF:000001">
    <property type="entry name" value="Chromosome partitioning protein ParB"/>
    <property type="match status" value="1"/>
</dbReference>
<keyword evidence="8" id="KW-1185">Reference proteome</keyword>
<evidence type="ECO:0000256" key="2">
    <source>
        <dbReference type="ARBA" id="ARBA00022372"/>
    </source>
</evidence>
<dbReference type="GO" id="GO:0007059">
    <property type="term" value="P:chromosome segregation"/>
    <property type="evidence" value="ECO:0007669"/>
    <property type="project" value="UniProtKB-KW"/>
</dbReference>
<dbReference type="Pfam" id="PF17762">
    <property type="entry name" value="HTH_ParB"/>
    <property type="match status" value="1"/>
</dbReference>
<dbReference type="Proteomes" id="UP000216101">
    <property type="component" value="Unassembled WGS sequence"/>
</dbReference>
<sequence>MSTKRKGLGKGLDALLSAGLGVTAPAPEMPLDPAEVDSKLDYRDGKLAHLPVELIQRGKYQPRRDMHTEALEELAESIKAQGVMQPIVVRPIGEGRYEIIAGERRWRATQIAGLDKIPAVIRDVPDEAAIAMALIENIQRENLNPIEEAVALKRLQDEFELTHAEVAQAVGKSRTTITNLLRLIALSDEVKTLLEHGDLEMGHARALLTLEADAQRAIARQIVAKGLSVRQTEALVRLHQENKNQDKVKPEVQVSADIRRLQDQLSETLGAGVEIQHGNKGKGKLVISYNSLDELDGILGHIK</sequence>
<dbReference type="AlphaFoldDB" id="A0A266QCC9"/>
<dbReference type="CDD" id="cd16393">
    <property type="entry name" value="SPO0J_N"/>
    <property type="match status" value="1"/>
</dbReference>